<dbReference type="PANTHER" id="PTHR22595:SF171">
    <property type="entry name" value="BASIC ENDOCHITINASE B"/>
    <property type="match status" value="1"/>
</dbReference>
<feature type="region of interest" description="Disordered" evidence="7">
    <location>
        <begin position="385"/>
        <end position="407"/>
    </location>
</feature>
<dbReference type="GO" id="GO:0050832">
    <property type="term" value="P:defense response to fungus"/>
    <property type="evidence" value="ECO:0007669"/>
    <property type="project" value="TreeGrafter"/>
</dbReference>
<evidence type="ECO:0000313" key="10">
    <source>
        <dbReference type="Proteomes" id="UP000663851"/>
    </source>
</evidence>
<feature type="compositionally biased region" description="Polar residues" evidence="7">
    <location>
        <begin position="385"/>
        <end position="403"/>
    </location>
</feature>
<evidence type="ECO:0000256" key="7">
    <source>
        <dbReference type="SAM" id="MobiDB-lite"/>
    </source>
</evidence>
<accession>A0A820SE06</accession>
<dbReference type="EC" id="3.2.1.14" evidence="2"/>
<dbReference type="GO" id="GO:0008843">
    <property type="term" value="F:endochitinase activity"/>
    <property type="evidence" value="ECO:0007669"/>
    <property type="project" value="UniProtKB-EC"/>
</dbReference>
<name>A0A820SE06_9BILA</name>
<keyword evidence="6" id="KW-0326">Glycosidase</keyword>
<protein>
    <recommendedName>
        <fullName evidence="2">chitinase</fullName>
        <ecNumber evidence="2">3.2.1.14</ecNumber>
    </recommendedName>
</protein>
<keyword evidence="4" id="KW-0378">Hydrolase</keyword>
<keyword evidence="3" id="KW-0732">Signal</keyword>
<dbReference type="InterPro" id="IPR023346">
    <property type="entry name" value="Lysozyme-like_dom_sf"/>
</dbReference>
<comment type="caution">
    <text evidence="9">The sequence shown here is derived from an EMBL/GenBank/DDBJ whole genome shotgun (WGS) entry which is preliminary data.</text>
</comment>
<evidence type="ECO:0000256" key="6">
    <source>
        <dbReference type="ARBA" id="ARBA00023295"/>
    </source>
</evidence>
<dbReference type="PANTHER" id="PTHR22595">
    <property type="entry name" value="CHITINASE-RELATED"/>
    <property type="match status" value="1"/>
</dbReference>
<dbReference type="GO" id="GO:0006032">
    <property type="term" value="P:chitin catabolic process"/>
    <property type="evidence" value="ECO:0007669"/>
    <property type="project" value="InterPro"/>
</dbReference>
<reference evidence="9" key="1">
    <citation type="submission" date="2021-02" db="EMBL/GenBank/DDBJ databases">
        <authorList>
            <person name="Nowell W R."/>
        </authorList>
    </citation>
    <scope>NUCLEOTIDE SEQUENCE</scope>
</reference>
<evidence type="ECO:0000313" key="9">
    <source>
        <dbReference type="EMBL" id="CAF4452523.1"/>
    </source>
</evidence>
<proteinExistence type="predicted"/>
<evidence type="ECO:0000256" key="4">
    <source>
        <dbReference type="ARBA" id="ARBA00022801"/>
    </source>
</evidence>
<sequence>MSLSIENLPVEVWHIIFSFIEAPDLERAFSHLNSFITGLLRSSNLRVCLNVKTGGCKELRLSHIPFCHKAIESLNGNIHGSSDVLIFLQAVGTLSNLRSLSLHIRRQTKLHLLTSILPRLPCLEHLTVRCNIFNTGRGIELLYTEMLKLPQLRMCELRLSRDYFDMSEFNPILPISSSIRRFHIDAWVRSVDLCHLLKCMPSLRFLNVYLYHHARSSWNDLSLPQLAKTACLSLINEHINLDSLAQAAPRLIYFRLQIEPYPDDIKTTNDHTQWAHVHRGLFSIFHDKHVHKFVRLVCLPLNSLLREGIQAERSSVTSYSIGNYGSSGSSFGGLGSSGDTFGSIGSGSSPFNGLGSSGNPFGSVESGGNTLGDLGKEFKSFRNLGSGSSPLDTTGNEGMSMSNFGRGRGGFSNVEKGINSFGNLGDGSNPLGNVGIRIRPFGNMGGGRNSFGDLGIGGSVFGAPGQGWNSYPDLIQDKSISNSEIGSGKAYEGRKDLGNNQPGDGKLFKGRGPIQLTGRANYAAAGKDLGLDLVNNPELVETPEVGFRTSVWFWNKRQLNKLADRNTLKDFRKITKKINGGNNGSADREKYWKQASKVFKEQKEEEELEL</sequence>
<evidence type="ECO:0000256" key="3">
    <source>
        <dbReference type="ARBA" id="ARBA00022729"/>
    </source>
</evidence>
<keyword evidence="5" id="KW-0119">Carbohydrate metabolism</keyword>
<dbReference type="CDD" id="cd00325">
    <property type="entry name" value="chitinase_GH19"/>
    <property type="match status" value="1"/>
</dbReference>
<dbReference type="GO" id="GO:0016998">
    <property type="term" value="P:cell wall macromolecule catabolic process"/>
    <property type="evidence" value="ECO:0007669"/>
    <property type="project" value="InterPro"/>
</dbReference>
<dbReference type="Gene3D" id="3.80.10.10">
    <property type="entry name" value="Ribonuclease Inhibitor"/>
    <property type="match status" value="1"/>
</dbReference>
<organism evidence="9 10">
    <name type="scientific">Rotaria socialis</name>
    <dbReference type="NCBI Taxonomy" id="392032"/>
    <lineage>
        <taxon>Eukaryota</taxon>
        <taxon>Metazoa</taxon>
        <taxon>Spiralia</taxon>
        <taxon>Gnathifera</taxon>
        <taxon>Rotifera</taxon>
        <taxon>Eurotatoria</taxon>
        <taxon>Bdelloidea</taxon>
        <taxon>Philodinida</taxon>
        <taxon>Philodinidae</taxon>
        <taxon>Rotaria</taxon>
    </lineage>
</organism>
<dbReference type="AlphaFoldDB" id="A0A820SE06"/>
<comment type="catalytic activity">
    <reaction evidence="1">
        <text>Random endo-hydrolysis of N-acetyl-beta-D-glucosaminide (1-&gt;4)-beta-linkages in chitin and chitodextrins.</text>
        <dbReference type="EC" id="3.2.1.14"/>
    </reaction>
</comment>
<evidence type="ECO:0000259" key="8">
    <source>
        <dbReference type="Pfam" id="PF00182"/>
    </source>
</evidence>
<dbReference type="Pfam" id="PF00182">
    <property type="entry name" value="Glyco_hydro_19"/>
    <property type="match status" value="1"/>
</dbReference>
<dbReference type="EMBL" id="CAJOBO010002468">
    <property type="protein sequence ID" value="CAF4452523.1"/>
    <property type="molecule type" value="Genomic_DNA"/>
</dbReference>
<evidence type="ECO:0000256" key="5">
    <source>
        <dbReference type="ARBA" id="ARBA00023277"/>
    </source>
</evidence>
<dbReference type="Proteomes" id="UP000663851">
    <property type="component" value="Unassembled WGS sequence"/>
</dbReference>
<dbReference type="InterPro" id="IPR032675">
    <property type="entry name" value="LRR_dom_sf"/>
</dbReference>
<evidence type="ECO:0000256" key="2">
    <source>
        <dbReference type="ARBA" id="ARBA00012729"/>
    </source>
</evidence>
<dbReference type="SUPFAM" id="SSF53955">
    <property type="entry name" value="Lysozyme-like"/>
    <property type="match status" value="1"/>
</dbReference>
<feature type="domain" description="Glycoside hydrolase family 19 catalytic" evidence="8">
    <location>
        <begin position="504"/>
        <end position="562"/>
    </location>
</feature>
<dbReference type="InterPro" id="IPR000726">
    <property type="entry name" value="Glyco_hydro_19_cat"/>
</dbReference>
<gene>
    <name evidence="9" type="ORF">HFQ381_LOCUS24001</name>
</gene>
<dbReference type="Gene3D" id="1.10.530.10">
    <property type="match status" value="1"/>
</dbReference>
<dbReference type="SUPFAM" id="SSF52047">
    <property type="entry name" value="RNI-like"/>
    <property type="match status" value="1"/>
</dbReference>
<evidence type="ECO:0000256" key="1">
    <source>
        <dbReference type="ARBA" id="ARBA00000822"/>
    </source>
</evidence>
<feature type="region of interest" description="Disordered" evidence="7">
    <location>
        <begin position="485"/>
        <end position="511"/>
    </location>
</feature>